<keyword evidence="4 7" id="KW-0418">Kinase</keyword>
<reference evidence="7" key="2">
    <citation type="submission" date="2023-01" db="EMBL/GenBank/DDBJ databases">
        <title>Draft genome sequence of Algimonas porphyrae strain NBRC 108216.</title>
        <authorList>
            <person name="Sun Q."/>
            <person name="Mori K."/>
        </authorList>
    </citation>
    <scope>NUCLEOTIDE SEQUENCE</scope>
    <source>
        <strain evidence="7">NBRC 108216</strain>
    </source>
</reference>
<name>A0ABQ5V169_9PROT</name>
<reference evidence="7" key="1">
    <citation type="journal article" date="2014" name="Int. J. Syst. Evol. Microbiol.">
        <title>Complete genome of a new Firmicutes species belonging to the dominant human colonic microbiota ('Ruminococcus bicirculans') reveals two chromosomes and a selective capacity to utilize plant glucans.</title>
        <authorList>
            <consortium name="NISC Comparative Sequencing Program"/>
            <person name="Wegmann U."/>
            <person name="Louis P."/>
            <person name="Goesmann A."/>
            <person name="Henrissat B."/>
            <person name="Duncan S.H."/>
            <person name="Flint H.J."/>
        </authorList>
    </citation>
    <scope>NUCLEOTIDE SEQUENCE</scope>
    <source>
        <strain evidence="7">NBRC 108216</strain>
    </source>
</reference>
<keyword evidence="3" id="KW-0547">Nucleotide-binding</keyword>
<evidence type="ECO:0000256" key="1">
    <source>
        <dbReference type="ARBA" id="ARBA00012104"/>
    </source>
</evidence>
<protein>
    <recommendedName>
        <fullName evidence="1">pyridoxal kinase</fullName>
        <ecNumber evidence="1">2.7.1.35</ecNumber>
    </recommendedName>
</protein>
<feature type="domain" description="Pyridoxamine kinase/Phosphomethylpyrimidine kinase" evidence="6">
    <location>
        <begin position="67"/>
        <end position="252"/>
    </location>
</feature>
<sequence length="284" mass="30245">MTRVLMISSFTATSHVGSVVSAFVLRRMGIDVTVLPTTLFGRHPGWGSPGGNIVPSSQLEDMWDAVQTQSREQGLPFDAVMTGYMGETGHVELAETIIRTLNPPLVLVDPVMGDGSRAREGLYIDADRAEAICDRLIPLANIATPNLWEWRFMTGNLSEDDPIPPRPLTGINETLVTSVTSGPQIGAMLFEAGRTHTIMHDRFQGVPNGGGDALAAAYLGHRLSGTPPREAMGRAVSAIFAVMQAANAADAGELPLIRAQHFLQSAATGAHDDAAPNLTIKTTP</sequence>
<evidence type="ECO:0000256" key="2">
    <source>
        <dbReference type="ARBA" id="ARBA00022679"/>
    </source>
</evidence>
<dbReference type="Proteomes" id="UP001161390">
    <property type="component" value="Unassembled WGS sequence"/>
</dbReference>
<dbReference type="EC" id="2.7.1.35" evidence="1"/>
<keyword evidence="2" id="KW-0808">Transferase</keyword>
<dbReference type="RefSeq" id="WP_284371454.1">
    <property type="nucleotide sequence ID" value="NZ_BSNJ01000003.1"/>
</dbReference>
<dbReference type="PANTHER" id="PTHR10534">
    <property type="entry name" value="PYRIDOXAL KINASE"/>
    <property type="match status" value="1"/>
</dbReference>
<evidence type="ECO:0000259" key="6">
    <source>
        <dbReference type="Pfam" id="PF08543"/>
    </source>
</evidence>
<dbReference type="InterPro" id="IPR029056">
    <property type="entry name" value="Ribokinase-like"/>
</dbReference>
<dbReference type="Pfam" id="PF08543">
    <property type="entry name" value="Phos_pyr_kin"/>
    <property type="match status" value="1"/>
</dbReference>
<keyword evidence="5" id="KW-0067">ATP-binding</keyword>
<evidence type="ECO:0000313" key="7">
    <source>
        <dbReference type="EMBL" id="GLQ20687.1"/>
    </source>
</evidence>
<proteinExistence type="predicted"/>
<dbReference type="Gene3D" id="3.40.1190.20">
    <property type="match status" value="1"/>
</dbReference>
<organism evidence="7 8">
    <name type="scientific">Algimonas porphyrae</name>
    <dbReference type="NCBI Taxonomy" id="1128113"/>
    <lineage>
        <taxon>Bacteria</taxon>
        <taxon>Pseudomonadati</taxon>
        <taxon>Pseudomonadota</taxon>
        <taxon>Alphaproteobacteria</taxon>
        <taxon>Maricaulales</taxon>
        <taxon>Robiginitomaculaceae</taxon>
        <taxon>Algimonas</taxon>
    </lineage>
</organism>
<dbReference type="GO" id="GO:0016301">
    <property type="term" value="F:kinase activity"/>
    <property type="evidence" value="ECO:0007669"/>
    <property type="project" value="UniProtKB-KW"/>
</dbReference>
<dbReference type="PANTHER" id="PTHR10534:SF2">
    <property type="entry name" value="PYRIDOXAL KINASE"/>
    <property type="match status" value="1"/>
</dbReference>
<evidence type="ECO:0000313" key="8">
    <source>
        <dbReference type="Proteomes" id="UP001161390"/>
    </source>
</evidence>
<evidence type="ECO:0000256" key="3">
    <source>
        <dbReference type="ARBA" id="ARBA00022741"/>
    </source>
</evidence>
<keyword evidence="8" id="KW-1185">Reference proteome</keyword>
<dbReference type="InterPro" id="IPR013749">
    <property type="entry name" value="PM/HMP-P_kinase-1"/>
</dbReference>
<evidence type="ECO:0000256" key="5">
    <source>
        <dbReference type="ARBA" id="ARBA00022840"/>
    </source>
</evidence>
<gene>
    <name evidence="7" type="ORF">GCM10007854_16420</name>
</gene>
<comment type="caution">
    <text evidence="7">The sequence shown here is derived from an EMBL/GenBank/DDBJ whole genome shotgun (WGS) entry which is preliminary data.</text>
</comment>
<evidence type="ECO:0000256" key="4">
    <source>
        <dbReference type="ARBA" id="ARBA00022777"/>
    </source>
</evidence>
<accession>A0ABQ5V169</accession>
<dbReference type="InterPro" id="IPR004625">
    <property type="entry name" value="PyrdxlKinase"/>
</dbReference>
<dbReference type="SUPFAM" id="SSF53613">
    <property type="entry name" value="Ribokinase-like"/>
    <property type="match status" value="1"/>
</dbReference>
<dbReference type="EMBL" id="BSNJ01000003">
    <property type="protein sequence ID" value="GLQ20687.1"/>
    <property type="molecule type" value="Genomic_DNA"/>
</dbReference>